<keyword evidence="2" id="KW-1185">Reference proteome</keyword>
<reference evidence="1 2" key="1">
    <citation type="submission" date="2019-10" db="EMBL/GenBank/DDBJ databases">
        <title>Nonomuraea sp. nov., isolated from Phyllanthus amarus.</title>
        <authorList>
            <person name="Klykleung N."/>
            <person name="Tanasupawat S."/>
        </authorList>
    </citation>
    <scope>NUCLEOTIDE SEQUENCE [LARGE SCALE GENOMIC DNA]</scope>
    <source>
        <strain evidence="1 2">PA1-10</strain>
    </source>
</reference>
<name>A0A5C4WUZ1_9ACTN</name>
<comment type="caution">
    <text evidence="1">The sequence shown here is derived from an EMBL/GenBank/DDBJ whole genome shotgun (WGS) entry which is preliminary data.</text>
</comment>
<proteinExistence type="predicted"/>
<gene>
    <name evidence="1" type="ORF">FH608_002350</name>
</gene>
<evidence type="ECO:0000313" key="2">
    <source>
        <dbReference type="Proteomes" id="UP000312512"/>
    </source>
</evidence>
<dbReference type="Proteomes" id="UP000312512">
    <property type="component" value="Unassembled WGS sequence"/>
</dbReference>
<accession>A0A5C4WUZ1</accession>
<dbReference type="EMBL" id="VDLX02000001">
    <property type="protein sequence ID" value="KAB8197420.1"/>
    <property type="molecule type" value="Genomic_DNA"/>
</dbReference>
<evidence type="ECO:0000313" key="1">
    <source>
        <dbReference type="EMBL" id="KAB8197420.1"/>
    </source>
</evidence>
<sequence>MAVEVWRQRNGYWRWAYREGDVRLVSHSEYAGQDAARRSAATAYPRTPIRVREGEEVARARTPRLRRSLEGLLLALIAYHIARRVLGRLPAEGDRER</sequence>
<organism evidence="1 2">
    <name type="scientific">Nonomuraea phyllanthi</name>
    <dbReference type="NCBI Taxonomy" id="2219224"/>
    <lineage>
        <taxon>Bacteria</taxon>
        <taxon>Bacillati</taxon>
        <taxon>Actinomycetota</taxon>
        <taxon>Actinomycetes</taxon>
        <taxon>Streptosporangiales</taxon>
        <taxon>Streptosporangiaceae</taxon>
        <taxon>Nonomuraea</taxon>
    </lineage>
</organism>
<dbReference type="AlphaFoldDB" id="A0A5C4WUZ1"/>
<protein>
    <submittedName>
        <fullName evidence="1">Uncharacterized protein</fullName>
    </submittedName>
</protein>
<dbReference type="OrthoDB" id="5198453at2"/>
<dbReference type="RefSeq" id="WP_139628104.1">
    <property type="nucleotide sequence ID" value="NZ_VDLX02000001.1"/>
</dbReference>